<evidence type="ECO:0000313" key="3">
    <source>
        <dbReference type="Proteomes" id="UP000838412"/>
    </source>
</evidence>
<dbReference type="Proteomes" id="UP000838412">
    <property type="component" value="Chromosome 3"/>
</dbReference>
<keyword evidence="3" id="KW-1185">Reference proteome</keyword>
<feature type="region of interest" description="Disordered" evidence="1">
    <location>
        <begin position="1"/>
        <end position="23"/>
    </location>
</feature>
<accession>A0A8J9ZN74</accession>
<reference evidence="2" key="1">
    <citation type="submission" date="2022-01" db="EMBL/GenBank/DDBJ databases">
        <authorList>
            <person name="Braso-Vives M."/>
        </authorList>
    </citation>
    <scope>NUCLEOTIDE SEQUENCE</scope>
</reference>
<evidence type="ECO:0000313" key="2">
    <source>
        <dbReference type="EMBL" id="CAH1258566.1"/>
    </source>
</evidence>
<gene>
    <name evidence="2" type="primary">Hypp2032</name>
    <name evidence="2" type="ORF">BLAG_LOCUS16089</name>
</gene>
<dbReference type="AlphaFoldDB" id="A0A8J9ZN74"/>
<dbReference type="EMBL" id="OV696688">
    <property type="protein sequence ID" value="CAH1258566.1"/>
    <property type="molecule type" value="Genomic_DNA"/>
</dbReference>
<organism evidence="2 3">
    <name type="scientific">Branchiostoma lanceolatum</name>
    <name type="common">Common lancelet</name>
    <name type="synonym">Amphioxus lanceolatum</name>
    <dbReference type="NCBI Taxonomy" id="7740"/>
    <lineage>
        <taxon>Eukaryota</taxon>
        <taxon>Metazoa</taxon>
        <taxon>Chordata</taxon>
        <taxon>Cephalochordata</taxon>
        <taxon>Leptocardii</taxon>
        <taxon>Amphioxiformes</taxon>
        <taxon>Branchiostomatidae</taxon>
        <taxon>Branchiostoma</taxon>
    </lineage>
</organism>
<name>A0A8J9ZN74_BRALA</name>
<feature type="region of interest" description="Disordered" evidence="1">
    <location>
        <begin position="45"/>
        <end position="70"/>
    </location>
</feature>
<protein>
    <submittedName>
        <fullName evidence="2">Hypp2032 protein</fullName>
    </submittedName>
</protein>
<proteinExistence type="predicted"/>
<sequence>MRSGSTEVEPGNQNDREQHLTNGGRHICLRTQWIIISRENRVEKTYPNPATTLPTWPSVLAAPGRTSLSE</sequence>
<evidence type="ECO:0000256" key="1">
    <source>
        <dbReference type="SAM" id="MobiDB-lite"/>
    </source>
</evidence>